<name>A0A8C9SCE7_SCLFO</name>
<evidence type="ECO:0000313" key="10">
    <source>
        <dbReference type="Proteomes" id="UP000694397"/>
    </source>
</evidence>
<evidence type="ECO:0000256" key="7">
    <source>
        <dbReference type="ARBA" id="ARBA00023328"/>
    </source>
</evidence>
<reference evidence="9 10" key="1">
    <citation type="submission" date="2019-04" db="EMBL/GenBank/DDBJ databases">
        <authorList>
            <consortium name="Wellcome Sanger Institute Data Sharing"/>
        </authorList>
    </citation>
    <scope>NUCLEOTIDE SEQUENCE [LARGE SCALE GENOMIC DNA]</scope>
</reference>
<keyword evidence="7" id="KW-0137">Centromere</keyword>
<dbReference type="AlphaFoldDB" id="A0A8C9SCE7"/>
<evidence type="ECO:0000256" key="8">
    <source>
        <dbReference type="SAM" id="MobiDB-lite"/>
    </source>
</evidence>
<accession>A0A8C9SCE7</accession>
<evidence type="ECO:0000313" key="9">
    <source>
        <dbReference type="Ensembl" id="ENSSFOP00015028719.2"/>
    </source>
</evidence>
<evidence type="ECO:0000256" key="5">
    <source>
        <dbReference type="ARBA" id="ARBA00022454"/>
    </source>
</evidence>
<dbReference type="OrthoDB" id="8864979at2759"/>
<dbReference type="GO" id="GO:0000775">
    <property type="term" value="C:chromosome, centromeric region"/>
    <property type="evidence" value="ECO:0007669"/>
    <property type="project" value="UniProtKB-SubCell"/>
</dbReference>
<dbReference type="Proteomes" id="UP000694397">
    <property type="component" value="Chromosome 3"/>
</dbReference>
<dbReference type="Ensembl" id="ENSSFOT00015029043.2">
    <property type="protein sequence ID" value="ENSSFOP00015028719.2"/>
    <property type="gene ID" value="ENSSFOG00015018450.2"/>
</dbReference>
<comment type="subcellular location">
    <subcellularLocation>
        <location evidence="2">Chromosome</location>
        <location evidence="2">Centromere</location>
    </subcellularLocation>
    <subcellularLocation>
        <location evidence="1">Nucleus</location>
    </subcellularLocation>
</comment>
<feature type="region of interest" description="Disordered" evidence="8">
    <location>
        <begin position="1"/>
        <end position="25"/>
    </location>
</feature>
<sequence length="343" mass="37977">MACSPPPATPRSGRAPGGGKSYAGRSRRSLGVELTNIGITPGQLTGLRAPTSRGFPKSRNITEHVDPEQIALLVKNEWKLSYVTPLYQFRHVQLKSYSKQLSAFIVSEKQQGIAVEIGLETNFKVVFSVVLGLAETEDDAETVFIQIHSKPPFAGDGDVPKIIWSGWLTCVGGNPDYLRSLPSGFVCLPLFCASGSESLTSLVKLWFERTFDCSFGTLNLNSTYLQWLASMWTGCHHVSSIRYLKLVWNLPAQPPLDISYTVHPQDAWDLWNSVREQDSTGDTIGINEVERFMKGLESHFFRHFRIYLSAGMLTKVSTAFGSAHCDGKIKVCTLLQPGIFNIS</sequence>
<dbReference type="PANTHER" id="PTHR31740:SF2">
    <property type="entry name" value="CENTROMERE PROTEIN L"/>
    <property type="match status" value="1"/>
</dbReference>
<gene>
    <name evidence="9" type="primary">CENPL</name>
</gene>
<keyword evidence="5" id="KW-0158">Chromosome</keyword>
<dbReference type="GO" id="GO:0005634">
    <property type="term" value="C:nucleus"/>
    <property type="evidence" value="ECO:0007669"/>
    <property type="project" value="UniProtKB-SubCell"/>
</dbReference>
<protein>
    <recommendedName>
        <fullName evidence="4">Centromere protein L</fullName>
    </recommendedName>
</protein>
<comment type="similarity">
    <text evidence="3">Belongs to the CENP-L/IML3 family.</text>
</comment>
<evidence type="ECO:0000256" key="3">
    <source>
        <dbReference type="ARBA" id="ARBA00011060"/>
    </source>
</evidence>
<reference evidence="9" key="3">
    <citation type="submission" date="2025-09" db="UniProtKB">
        <authorList>
            <consortium name="Ensembl"/>
        </authorList>
    </citation>
    <scope>IDENTIFICATION</scope>
</reference>
<evidence type="ECO:0000256" key="2">
    <source>
        <dbReference type="ARBA" id="ARBA00004584"/>
    </source>
</evidence>
<keyword evidence="6" id="KW-0539">Nucleus</keyword>
<evidence type="ECO:0000256" key="6">
    <source>
        <dbReference type="ARBA" id="ARBA00023242"/>
    </source>
</evidence>
<dbReference type="PANTHER" id="PTHR31740">
    <property type="entry name" value="CENTROMERE PROTEIN L"/>
    <property type="match status" value="1"/>
</dbReference>
<evidence type="ECO:0000256" key="1">
    <source>
        <dbReference type="ARBA" id="ARBA00004123"/>
    </source>
</evidence>
<proteinExistence type="inferred from homology"/>
<keyword evidence="10" id="KW-1185">Reference proteome</keyword>
<dbReference type="GeneTree" id="ENSGT00390000013877"/>
<dbReference type="InterPro" id="IPR025204">
    <property type="entry name" value="CENP-L"/>
</dbReference>
<reference evidence="9" key="2">
    <citation type="submission" date="2025-08" db="UniProtKB">
        <authorList>
            <consortium name="Ensembl"/>
        </authorList>
    </citation>
    <scope>IDENTIFICATION</scope>
</reference>
<organism evidence="9 10">
    <name type="scientific">Scleropages formosus</name>
    <name type="common">Asian bonytongue</name>
    <name type="synonym">Osteoglossum formosum</name>
    <dbReference type="NCBI Taxonomy" id="113540"/>
    <lineage>
        <taxon>Eukaryota</taxon>
        <taxon>Metazoa</taxon>
        <taxon>Chordata</taxon>
        <taxon>Craniata</taxon>
        <taxon>Vertebrata</taxon>
        <taxon>Euteleostomi</taxon>
        <taxon>Actinopterygii</taxon>
        <taxon>Neopterygii</taxon>
        <taxon>Teleostei</taxon>
        <taxon>Osteoglossocephala</taxon>
        <taxon>Osteoglossomorpha</taxon>
        <taxon>Osteoglossiformes</taxon>
        <taxon>Osteoglossidae</taxon>
        <taxon>Scleropages</taxon>
    </lineage>
</organism>
<dbReference type="Pfam" id="PF13092">
    <property type="entry name" value="CENP-L"/>
    <property type="match status" value="1"/>
</dbReference>
<evidence type="ECO:0000256" key="4">
    <source>
        <dbReference type="ARBA" id="ARBA00016380"/>
    </source>
</evidence>